<reference evidence="7 8" key="1">
    <citation type="submission" date="2024-11" db="EMBL/GenBank/DDBJ databases">
        <title>Chromosome-level genome assembly of the freshwater bivalve Anodonta woodiana.</title>
        <authorList>
            <person name="Chen X."/>
        </authorList>
    </citation>
    <scope>NUCLEOTIDE SEQUENCE [LARGE SCALE GENOMIC DNA]</scope>
    <source>
        <strain evidence="7">MN2024</strain>
        <tissue evidence="7">Gills</tissue>
    </source>
</reference>
<comment type="catalytic activity">
    <reaction evidence="6">
        <text>a 4-hydroxy-3-methoxy-5-(all-trans-polyprenyl)benzoate + H(+) = a 2-methoxy-6-(all-trans-polyprenyl)phenol + CO2</text>
        <dbReference type="Rhea" id="RHEA:81179"/>
        <dbReference type="Rhea" id="RHEA-COMP:9551"/>
        <dbReference type="Rhea" id="RHEA-COMP:10931"/>
        <dbReference type="ChEBI" id="CHEBI:15378"/>
        <dbReference type="ChEBI" id="CHEBI:16526"/>
        <dbReference type="ChEBI" id="CHEBI:62731"/>
        <dbReference type="ChEBI" id="CHEBI:84443"/>
        <dbReference type="EC" id="4.1.1.130"/>
    </reaction>
</comment>
<comment type="cofactor">
    <cofactor evidence="6">
        <name>Zn(2+)</name>
        <dbReference type="ChEBI" id="CHEBI:29105"/>
    </cofactor>
</comment>
<dbReference type="AlphaFoldDB" id="A0ABD3WFH1"/>
<comment type="similarity">
    <text evidence="6">Belongs to the COQ4 family.</text>
</comment>
<evidence type="ECO:0000313" key="7">
    <source>
        <dbReference type="EMBL" id="KAL3872265.1"/>
    </source>
</evidence>
<evidence type="ECO:0000256" key="3">
    <source>
        <dbReference type="ARBA" id="ARBA00023128"/>
    </source>
</evidence>
<keyword evidence="5 6" id="KW-0456">Lyase</keyword>
<dbReference type="InterPro" id="IPR007715">
    <property type="entry name" value="Coq4"/>
</dbReference>
<dbReference type="InterPro" id="IPR027540">
    <property type="entry name" value="Coq4_euk"/>
</dbReference>
<keyword evidence="2 6" id="KW-0999">Mitochondrion inner membrane</keyword>
<name>A0ABD3WFH1_SINWO</name>
<dbReference type="EC" id="4.1.1.130" evidence="6"/>
<comment type="function">
    <text evidence="6">Lyase that catalyzes the C1-decarboxylation of 4-hydroxy-3-methoxy-5-(all-trans-polyprenyl)benzoic acid into 2-methoxy-6-(all-trans-polyprenyl)phenol during ubiquinone biosynthesis.</text>
</comment>
<dbReference type="Proteomes" id="UP001634394">
    <property type="component" value="Unassembled WGS sequence"/>
</dbReference>
<evidence type="ECO:0000256" key="5">
    <source>
        <dbReference type="ARBA" id="ARBA00023239"/>
    </source>
</evidence>
<evidence type="ECO:0000256" key="1">
    <source>
        <dbReference type="ARBA" id="ARBA00022688"/>
    </source>
</evidence>
<comment type="pathway">
    <text evidence="6">Cofactor biosynthesis; ubiquinone biosynthesis.</text>
</comment>
<keyword evidence="3 6" id="KW-0496">Mitochondrion</keyword>
<dbReference type="PANTHER" id="PTHR12922:SF7">
    <property type="entry name" value="UBIQUINONE BIOSYNTHESIS PROTEIN COQ4 HOMOLOG, MITOCHONDRIAL"/>
    <property type="match status" value="1"/>
</dbReference>
<dbReference type="GO" id="GO:0008270">
    <property type="term" value="F:zinc ion binding"/>
    <property type="evidence" value="ECO:0007669"/>
    <property type="project" value="UniProtKB-UniRule"/>
</dbReference>
<feature type="binding site" evidence="6">
    <location>
        <position position="196"/>
    </location>
    <ligand>
        <name>Zn(2+)</name>
        <dbReference type="ChEBI" id="CHEBI:29105"/>
    </ligand>
</feature>
<feature type="binding site" evidence="6">
    <location>
        <position position="192"/>
    </location>
    <ligand>
        <name>Zn(2+)</name>
        <dbReference type="ChEBI" id="CHEBI:29105"/>
    </ligand>
</feature>
<evidence type="ECO:0000256" key="2">
    <source>
        <dbReference type="ARBA" id="ARBA00022792"/>
    </source>
</evidence>
<protein>
    <recommendedName>
        <fullName evidence="6">Ubiquinone biosynthesis protein COQ4 homolog, mitochondrial</fullName>
    </recommendedName>
    <alternativeName>
        <fullName evidence="6">4-hydroxy-3-methoxy-5-polyprenylbenzoate decarboxylase</fullName>
        <ecNumber evidence="6">4.1.1.130</ecNumber>
    </alternativeName>
    <alternativeName>
        <fullName evidence="6">Coenzyme Q biosynthesis protein 4 homolog</fullName>
    </alternativeName>
</protein>
<keyword evidence="4 6" id="KW-0472">Membrane</keyword>
<dbReference type="Pfam" id="PF05019">
    <property type="entry name" value="Coq4"/>
    <property type="match status" value="1"/>
</dbReference>
<evidence type="ECO:0000313" key="8">
    <source>
        <dbReference type="Proteomes" id="UP001634394"/>
    </source>
</evidence>
<comment type="subcellular location">
    <subcellularLocation>
        <location evidence="6">Mitochondrion inner membrane</location>
        <topology evidence="6">Peripheral membrane protein</topology>
        <orientation evidence="6">Matrix side</orientation>
    </subcellularLocation>
</comment>
<keyword evidence="6" id="KW-0479">Metal-binding</keyword>
<evidence type="ECO:0000256" key="4">
    <source>
        <dbReference type="ARBA" id="ARBA00023136"/>
    </source>
</evidence>
<dbReference type="HAMAP" id="MF_03111">
    <property type="entry name" value="Coq4"/>
    <property type="match status" value="1"/>
</dbReference>
<dbReference type="EMBL" id="JBJQND010000007">
    <property type="protein sequence ID" value="KAL3872265.1"/>
    <property type="molecule type" value="Genomic_DNA"/>
</dbReference>
<keyword evidence="8" id="KW-1185">Reference proteome</keyword>
<feature type="binding site" evidence="6">
    <location>
        <position position="208"/>
    </location>
    <ligand>
        <name>Zn(2+)</name>
        <dbReference type="ChEBI" id="CHEBI:29105"/>
    </ligand>
</feature>
<accession>A0ABD3WFH1</accession>
<dbReference type="GO" id="GO:0031314">
    <property type="term" value="C:extrinsic component of mitochondrial inner membrane"/>
    <property type="evidence" value="ECO:0007669"/>
    <property type="project" value="UniProtKB-UniRule"/>
</dbReference>
<keyword evidence="6" id="KW-0862">Zinc</keyword>
<gene>
    <name evidence="7" type="ORF">ACJMK2_040199</name>
</gene>
<dbReference type="GO" id="GO:0120539">
    <property type="term" value="F:4-hydroxy-3-methoxy-5-polyprenylbenzoate decarboxylase activity"/>
    <property type="evidence" value="ECO:0007669"/>
    <property type="project" value="UniProtKB-EC"/>
</dbReference>
<comment type="caution">
    <text evidence="7">The sequence shown here is derived from an EMBL/GenBank/DDBJ whole genome shotgun (WGS) entry which is preliminary data.</text>
</comment>
<organism evidence="7 8">
    <name type="scientific">Sinanodonta woodiana</name>
    <name type="common">Chinese pond mussel</name>
    <name type="synonym">Anodonta woodiana</name>
    <dbReference type="NCBI Taxonomy" id="1069815"/>
    <lineage>
        <taxon>Eukaryota</taxon>
        <taxon>Metazoa</taxon>
        <taxon>Spiralia</taxon>
        <taxon>Lophotrochozoa</taxon>
        <taxon>Mollusca</taxon>
        <taxon>Bivalvia</taxon>
        <taxon>Autobranchia</taxon>
        <taxon>Heteroconchia</taxon>
        <taxon>Palaeoheterodonta</taxon>
        <taxon>Unionida</taxon>
        <taxon>Unionoidea</taxon>
        <taxon>Unionidae</taxon>
        <taxon>Unioninae</taxon>
        <taxon>Sinanodonta</taxon>
    </lineage>
</organism>
<feature type="binding site" evidence="6">
    <location>
        <position position="193"/>
    </location>
    <ligand>
        <name>Zn(2+)</name>
        <dbReference type="ChEBI" id="CHEBI:29105"/>
    </ligand>
</feature>
<sequence length="297" mass="34384">MLEMGSTCICRRFSYAKYTYFRRILNNRDILKVVLVRKNYSTTTNKDNTDLGEEPEQVLSFQYDKLYPGHIPTTLFQKGLLTVGSAFMSLYDPSRDDMISALGETTGYPALRWIQQKMLQDPIGRQILEERPVINSSTVSIDHLGSLPEGTFGKEYWKFLSKNGFSPDARLPVHFVDDEELMYVMLRYRQVHDLFHTILGMKPNMLGEVAVKWFEAIQTRLPMCIMGAAFGPLRLGPVHRQRYVSTYLPWAIRCASNTKFLMAVYFEKHWEDDLIELRKELNIEPAPVFEKTGSSRI</sequence>
<comment type="subunit">
    <text evidence="6">Component of a multi-subunit COQ enzyme complex.</text>
</comment>
<proteinExistence type="inferred from homology"/>
<evidence type="ECO:0000256" key="6">
    <source>
        <dbReference type="HAMAP-Rule" id="MF_03111"/>
    </source>
</evidence>
<keyword evidence="1 6" id="KW-0831">Ubiquinone biosynthesis</keyword>
<dbReference type="PANTHER" id="PTHR12922">
    <property type="entry name" value="UBIQUINONE BIOSYNTHESIS PROTEIN"/>
    <property type="match status" value="1"/>
</dbReference>